<feature type="domain" description="B box-type" evidence="2">
    <location>
        <begin position="65"/>
        <end position="99"/>
    </location>
</feature>
<dbReference type="PANTHER" id="PTHR25462">
    <property type="entry name" value="BONUS, ISOFORM C-RELATED"/>
    <property type="match status" value="1"/>
</dbReference>
<dbReference type="AlphaFoldDB" id="A0A6J8BY37"/>
<proteinExistence type="predicted"/>
<keyword evidence="1" id="KW-0863">Zinc-finger</keyword>
<dbReference type="PANTHER" id="PTHR25462:SF291">
    <property type="entry name" value="E3 UBIQUITIN-PROTEIN LIGASE TRIM45"/>
    <property type="match status" value="1"/>
</dbReference>
<sequence length="564" mass="63501">MATLFENCCICNLRHISKHSVVWCSDCDEGLCQECREHHSLSKASRNHTVFPIGENRTLPSFIENIKLHCDEHDEKYLLFCKEHNECVCRKCVISEKHRECKGISPVEDVVKNAKTSVAFTEIVSSLQEMKENVALILEDRQKNICSISASKKKIESEISVTRQQINHHLDKLQDHFIAELTKTVENSIKQIQSIIMALTKIQKNIDEWIEEVESIKKHATDMQTFLGMTQLETKLNKTSNDLQSWIDGNNLSQTVVSYHLNTLLHNIINGKTKFGKTVVETMPSKLSLKRRTLGQAQMMKVNAKSTSSFEHMTLKLKTKMNTNAFNVSGCCILPNGNFVVSNYDPSYLRLIAADGKTENKIISIMQTIIDVACVDNETVAVISYTQKNIELVSLKSGKTIKNINTTAPALCLTYTEGTFIVCLENGQMKEVQLKDNKTIDIGSTVVSRSITESNSTLYSVKKDANTIVCHKRNEDVLWTFTDEEVLKRPRGISVDEHGNVIVAGVESNNVIMISSDGTKHKILLSQTDLCGSPWAVSFNNKFKYLLVSNDKDGRAFLYSVNYS</sequence>
<gene>
    <name evidence="3" type="ORF">MCOR_23617</name>
</gene>
<feature type="domain" description="B box-type" evidence="2">
    <location>
        <begin position="6"/>
        <end position="53"/>
    </location>
</feature>
<reference evidence="3 4" key="1">
    <citation type="submission" date="2020-06" db="EMBL/GenBank/DDBJ databases">
        <authorList>
            <person name="Li R."/>
            <person name="Bekaert M."/>
        </authorList>
    </citation>
    <scope>NUCLEOTIDE SEQUENCE [LARGE SCALE GENOMIC DNA]</scope>
    <source>
        <strain evidence="4">wild</strain>
    </source>
</reference>
<name>A0A6J8BY37_MYTCO</name>
<dbReference type="InterPro" id="IPR047153">
    <property type="entry name" value="TRIM45/56/19-like"/>
</dbReference>
<dbReference type="InterPro" id="IPR000315">
    <property type="entry name" value="Znf_B-box"/>
</dbReference>
<evidence type="ECO:0000313" key="3">
    <source>
        <dbReference type="EMBL" id="CAC5388346.1"/>
    </source>
</evidence>
<evidence type="ECO:0000256" key="1">
    <source>
        <dbReference type="PROSITE-ProRule" id="PRU00024"/>
    </source>
</evidence>
<dbReference type="EMBL" id="CACVKT020004159">
    <property type="protein sequence ID" value="CAC5388346.1"/>
    <property type="molecule type" value="Genomic_DNA"/>
</dbReference>
<dbReference type="OrthoDB" id="6091353at2759"/>
<dbReference type="Gene3D" id="3.30.160.60">
    <property type="entry name" value="Classic Zinc Finger"/>
    <property type="match status" value="1"/>
</dbReference>
<dbReference type="SUPFAM" id="SSF101898">
    <property type="entry name" value="NHL repeat"/>
    <property type="match status" value="1"/>
</dbReference>
<dbReference type="CDD" id="cd19756">
    <property type="entry name" value="Bbox2"/>
    <property type="match status" value="1"/>
</dbReference>
<dbReference type="Proteomes" id="UP000507470">
    <property type="component" value="Unassembled WGS sequence"/>
</dbReference>
<dbReference type="GO" id="GO:0008270">
    <property type="term" value="F:zinc ion binding"/>
    <property type="evidence" value="ECO:0007669"/>
    <property type="project" value="UniProtKB-KW"/>
</dbReference>
<evidence type="ECO:0000313" key="4">
    <source>
        <dbReference type="Proteomes" id="UP000507470"/>
    </source>
</evidence>
<keyword evidence="1" id="KW-0862">Zinc</keyword>
<dbReference type="InterPro" id="IPR015943">
    <property type="entry name" value="WD40/YVTN_repeat-like_dom_sf"/>
</dbReference>
<dbReference type="PROSITE" id="PS50119">
    <property type="entry name" value="ZF_BBOX"/>
    <property type="match status" value="2"/>
</dbReference>
<keyword evidence="4" id="KW-1185">Reference proteome</keyword>
<dbReference type="GO" id="GO:0061630">
    <property type="term" value="F:ubiquitin protein ligase activity"/>
    <property type="evidence" value="ECO:0007669"/>
    <property type="project" value="TreeGrafter"/>
</dbReference>
<protein>
    <recommendedName>
        <fullName evidence="2">B box-type domain-containing protein</fullName>
    </recommendedName>
</protein>
<accession>A0A6J8BY37</accession>
<evidence type="ECO:0000259" key="2">
    <source>
        <dbReference type="PROSITE" id="PS50119"/>
    </source>
</evidence>
<keyword evidence="1" id="KW-0479">Metal-binding</keyword>
<dbReference type="CDD" id="cd19757">
    <property type="entry name" value="Bbox1"/>
    <property type="match status" value="1"/>
</dbReference>
<organism evidence="3 4">
    <name type="scientific">Mytilus coruscus</name>
    <name type="common">Sea mussel</name>
    <dbReference type="NCBI Taxonomy" id="42192"/>
    <lineage>
        <taxon>Eukaryota</taxon>
        <taxon>Metazoa</taxon>
        <taxon>Spiralia</taxon>
        <taxon>Lophotrochozoa</taxon>
        <taxon>Mollusca</taxon>
        <taxon>Bivalvia</taxon>
        <taxon>Autobranchia</taxon>
        <taxon>Pteriomorphia</taxon>
        <taxon>Mytilida</taxon>
        <taxon>Mytiloidea</taxon>
        <taxon>Mytilidae</taxon>
        <taxon>Mytilinae</taxon>
        <taxon>Mytilus</taxon>
    </lineage>
</organism>
<dbReference type="Gene3D" id="2.130.10.10">
    <property type="entry name" value="YVTN repeat-like/Quinoprotein amine dehydrogenase"/>
    <property type="match status" value="1"/>
</dbReference>
<dbReference type="SUPFAM" id="SSF57845">
    <property type="entry name" value="B-box zinc-binding domain"/>
    <property type="match status" value="1"/>
</dbReference>